<feature type="transmembrane region" description="Helical" evidence="9">
    <location>
        <begin position="180"/>
        <end position="198"/>
    </location>
</feature>
<dbReference type="Gene3D" id="1.10.287.130">
    <property type="match status" value="1"/>
</dbReference>
<dbReference type="PANTHER" id="PTHR43711">
    <property type="entry name" value="TWO-COMPONENT HISTIDINE KINASE"/>
    <property type="match status" value="1"/>
</dbReference>
<evidence type="ECO:0000259" key="12">
    <source>
        <dbReference type="PROSITE" id="PS50113"/>
    </source>
</evidence>
<evidence type="ECO:0000256" key="8">
    <source>
        <dbReference type="SAM" id="MobiDB-lite"/>
    </source>
</evidence>
<dbReference type="Pfam" id="PF00512">
    <property type="entry name" value="HisKA"/>
    <property type="match status" value="1"/>
</dbReference>
<dbReference type="InterPro" id="IPR004358">
    <property type="entry name" value="Sig_transdc_His_kin-like_C"/>
</dbReference>
<reference evidence="13 14" key="1">
    <citation type="submission" date="2023-07" db="EMBL/GenBank/DDBJ databases">
        <title>Sequencing the genomes of 1000 actinobacteria strains.</title>
        <authorList>
            <person name="Klenk H.-P."/>
        </authorList>
    </citation>
    <scope>NUCLEOTIDE SEQUENCE [LARGE SCALE GENOMIC DNA]</scope>
    <source>
        <strain evidence="13 14">DSM 14785</strain>
    </source>
</reference>
<dbReference type="Proteomes" id="UP001240250">
    <property type="component" value="Unassembled WGS sequence"/>
</dbReference>
<evidence type="ECO:0000313" key="14">
    <source>
        <dbReference type="Proteomes" id="UP001240250"/>
    </source>
</evidence>
<evidence type="ECO:0000256" key="7">
    <source>
        <dbReference type="ARBA" id="ARBA00023012"/>
    </source>
</evidence>
<dbReference type="InterPro" id="IPR035965">
    <property type="entry name" value="PAS-like_dom_sf"/>
</dbReference>
<evidence type="ECO:0000256" key="4">
    <source>
        <dbReference type="ARBA" id="ARBA00022553"/>
    </source>
</evidence>
<dbReference type="Pfam" id="PF00989">
    <property type="entry name" value="PAS"/>
    <property type="match status" value="1"/>
</dbReference>
<dbReference type="Gene3D" id="3.30.450.20">
    <property type="entry name" value="PAS domain"/>
    <property type="match status" value="1"/>
</dbReference>
<evidence type="ECO:0000256" key="3">
    <source>
        <dbReference type="ARBA" id="ARBA00012438"/>
    </source>
</evidence>
<feature type="region of interest" description="Disordered" evidence="8">
    <location>
        <begin position="1"/>
        <end position="31"/>
    </location>
</feature>
<keyword evidence="5" id="KW-0808">Transferase</keyword>
<gene>
    <name evidence="13" type="ORF">JO380_000425</name>
</gene>
<evidence type="ECO:0000313" key="13">
    <source>
        <dbReference type="EMBL" id="MDQ0424044.1"/>
    </source>
</evidence>
<feature type="transmembrane region" description="Helical" evidence="9">
    <location>
        <begin position="80"/>
        <end position="100"/>
    </location>
</feature>
<accession>A0ABU0GGI3</accession>
<feature type="transmembrane region" description="Helical" evidence="9">
    <location>
        <begin position="137"/>
        <end position="168"/>
    </location>
</feature>
<evidence type="ECO:0000256" key="9">
    <source>
        <dbReference type="SAM" id="Phobius"/>
    </source>
</evidence>
<keyword evidence="14" id="KW-1185">Reference proteome</keyword>
<dbReference type="SUPFAM" id="SSF55785">
    <property type="entry name" value="PYP-like sensor domain (PAS domain)"/>
    <property type="match status" value="1"/>
</dbReference>
<dbReference type="EMBL" id="JAUSVM010000001">
    <property type="protein sequence ID" value="MDQ0424044.1"/>
    <property type="molecule type" value="Genomic_DNA"/>
</dbReference>
<dbReference type="PROSITE" id="PS50109">
    <property type="entry name" value="HIS_KIN"/>
    <property type="match status" value="1"/>
</dbReference>
<dbReference type="PANTHER" id="PTHR43711:SF1">
    <property type="entry name" value="HISTIDINE KINASE 1"/>
    <property type="match status" value="1"/>
</dbReference>
<dbReference type="SMART" id="SM00387">
    <property type="entry name" value="HATPase_c"/>
    <property type="match status" value="1"/>
</dbReference>
<evidence type="ECO:0000256" key="2">
    <source>
        <dbReference type="ARBA" id="ARBA00004236"/>
    </source>
</evidence>
<comment type="subcellular location">
    <subcellularLocation>
        <location evidence="2">Cell membrane</location>
    </subcellularLocation>
</comment>
<dbReference type="InterPro" id="IPR036097">
    <property type="entry name" value="HisK_dim/P_sf"/>
</dbReference>
<evidence type="ECO:0000256" key="1">
    <source>
        <dbReference type="ARBA" id="ARBA00000085"/>
    </source>
</evidence>
<sequence length="612" mass="63887">MSPSRRDAVDAAALEDAAPREDEKASTASPQPELRYLGPVARYLGSGASVVERQLPFAILMTLALLALLSPGLEATSGSAVVLAAAVTVACLVLAAFVPWERLPEWAPEALALLQFVAVAALRQGSGGMTSPFAGMVLLPALALAARAGMVGVLLGTLGAAATVLLGLALSPSTHASQTVVVRSLFVAAIALIIGLVVQESTARLRQRNKVLARLQAEQADALRRTREAAASLGKSVSLRRAAHQQLVSVIDSATEQAIIATDADGMVEVFNAGAERLLGFAQGEVVGRRYLTEFHLLDELLERDPQDGAPPAASDHPTLLRSVLAPRAAAGKDVRDWTYVRRDGSHVTVHPAVTRRTDHDGAVVGYVVVATDVTADREAARLKDQFVGLVSHELRTPLTAVLGYVELLLDETEELTEDQREYLQIIDRNARRQLRLVSDLLLTAQMDAGTFSISPQPVDLATIAAASLATAAPAAAAAGITLESDLAPTPAHADPLRLGQAVDNLVANALKFTDRGGTVRLVVRPQADGGGRLAVSDTGIGIPPDELTHLTERFYRASTATRRAVPGVGLGLAITRAVVEAHGGHVGVTSAVGEGTTFTVTLPPAPSAAGA</sequence>
<evidence type="ECO:0000256" key="6">
    <source>
        <dbReference type="ARBA" id="ARBA00022777"/>
    </source>
</evidence>
<dbReference type="Pfam" id="PF02518">
    <property type="entry name" value="HATPase_c"/>
    <property type="match status" value="1"/>
</dbReference>
<name>A0ABU0GGI3_9CELL</name>
<dbReference type="RefSeq" id="WP_082739550.1">
    <property type="nucleotide sequence ID" value="NZ_CP194061.1"/>
</dbReference>
<keyword evidence="6" id="KW-0418">Kinase</keyword>
<dbReference type="InterPro" id="IPR000014">
    <property type="entry name" value="PAS"/>
</dbReference>
<dbReference type="Gene3D" id="3.30.565.10">
    <property type="entry name" value="Histidine kinase-like ATPase, C-terminal domain"/>
    <property type="match status" value="1"/>
</dbReference>
<dbReference type="EC" id="2.7.13.3" evidence="3"/>
<keyword evidence="7" id="KW-0902">Two-component regulatory system</keyword>
<dbReference type="InterPro" id="IPR005467">
    <property type="entry name" value="His_kinase_dom"/>
</dbReference>
<dbReference type="InterPro" id="IPR036890">
    <property type="entry name" value="HATPase_C_sf"/>
</dbReference>
<proteinExistence type="predicted"/>
<feature type="domain" description="PAC" evidence="12">
    <location>
        <begin position="334"/>
        <end position="386"/>
    </location>
</feature>
<evidence type="ECO:0000259" key="10">
    <source>
        <dbReference type="PROSITE" id="PS50109"/>
    </source>
</evidence>
<dbReference type="SMART" id="SM00091">
    <property type="entry name" value="PAS"/>
    <property type="match status" value="1"/>
</dbReference>
<dbReference type="NCBIfam" id="TIGR00229">
    <property type="entry name" value="sensory_box"/>
    <property type="match status" value="1"/>
</dbReference>
<evidence type="ECO:0000256" key="5">
    <source>
        <dbReference type="ARBA" id="ARBA00022679"/>
    </source>
</evidence>
<dbReference type="CDD" id="cd00130">
    <property type="entry name" value="PAS"/>
    <property type="match status" value="1"/>
</dbReference>
<feature type="domain" description="PAS" evidence="11">
    <location>
        <begin position="243"/>
        <end position="295"/>
    </location>
</feature>
<protein>
    <recommendedName>
        <fullName evidence="3">histidine kinase</fullName>
        <ecNumber evidence="3">2.7.13.3</ecNumber>
    </recommendedName>
</protein>
<keyword evidence="9" id="KW-1133">Transmembrane helix</keyword>
<keyword evidence="4" id="KW-0597">Phosphoprotein</keyword>
<comment type="catalytic activity">
    <reaction evidence="1">
        <text>ATP + protein L-histidine = ADP + protein N-phospho-L-histidine.</text>
        <dbReference type="EC" id="2.7.13.3"/>
    </reaction>
</comment>
<dbReference type="SUPFAM" id="SSF47384">
    <property type="entry name" value="Homodimeric domain of signal transducing histidine kinase"/>
    <property type="match status" value="1"/>
</dbReference>
<dbReference type="SUPFAM" id="SSF55874">
    <property type="entry name" value="ATPase domain of HSP90 chaperone/DNA topoisomerase II/histidine kinase"/>
    <property type="match status" value="1"/>
</dbReference>
<dbReference type="SMART" id="SM00388">
    <property type="entry name" value="HisKA"/>
    <property type="match status" value="1"/>
</dbReference>
<keyword evidence="9" id="KW-0812">Transmembrane</keyword>
<dbReference type="InterPro" id="IPR003661">
    <property type="entry name" value="HisK_dim/P_dom"/>
</dbReference>
<dbReference type="InterPro" id="IPR050736">
    <property type="entry name" value="Sensor_HK_Regulatory"/>
</dbReference>
<dbReference type="InterPro" id="IPR000700">
    <property type="entry name" value="PAS-assoc_C"/>
</dbReference>
<dbReference type="InterPro" id="IPR003594">
    <property type="entry name" value="HATPase_dom"/>
</dbReference>
<dbReference type="PROSITE" id="PS50113">
    <property type="entry name" value="PAC"/>
    <property type="match status" value="1"/>
</dbReference>
<comment type="caution">
    <text evidence="13">The sequence shown here is derived from an EMBL/GenBank/DDBJ whole genome shotgun (WGS) entry which is preliminary data.</text>
</comment>
<dbReference type="CDD" id="cd00082">
    <property type="entry name" value="HisKA"/>
    <property type="match status" value="1"/>
</dbReference>
<evidence type="ECO:0000259" key="11">
    <source>
        <dbReference type="PROSITE" id="PS50112"/>
    </source>
</evidence>
<dbReference type="CDD" id="cd16922">
    <property type="entry name" value="HATPase_EvgS-ArcB-TorS-like"/>
    <property type="match status" value="1"/>
</dbReference>
<feature type="domain" description="Histidine kinase" evidence="10">
    <location>
        <begin position="390"/>
        <end position="607"/>
    </location>
</feature>
<dbReference type="PRINTS" id="PR00344">
    <property type="entry name" value="BCTRLSENSOR"/>
</dbReference>
<feature type="transmembrane region" description="Helical" evidence="9">
    <location>
        <begin position="55"/>
        <end position="73"/>
    </location>
</feature>
<organism evidence="13 14">
    <name type="scientific">Cellulomonas iranensis</name>
    <dbReference type="NCBI Taxonomy" id="76862"/>
    <lineage>
        <taxon>Bacteria</taxon>
        <taxon>Bacillati</taxon>
        <taxon>Actinomycetota</taxon>
        <taxon>Actinomycetes</taxon>
        <taxon>Micrococcales</taxon>
        <taxon>Cellulomonadaceae</taxon>
        <taxon>Cellulomonas</taxon>
    </lineage>
</organism>
<dbReference type="InterPro" id="IPR013767">
    <property type="entry name" value="PAS_fold"/>
</dbReference>
<keyword evidence="9" id="KW-0472">Membrane</keyword>
<dbReference type="PROSITE" id="PS50112">
    <property type="entry name" value="PAS"/>
    <property type="match status" value="1"/>
</dbReference>